<organism evidence="1 2">
    <name type="scientific">Phytophthora fragariaefolia</name>
    <dbReference type="NCBI Taxonomy" id="1490495"/>
    <lineage>
        <taxon>Eukaryota</taxon>
        <taxon>Sar</taxon>
        <taxon>Stramenopiles</taxon>
        <taxon>Oomycota</taxon>
        <taxon>Peronosporomycetes</taxon>
        <taxon>Peronosporales</taxon>
        <taxon>Peronosporaceae</taxon>
        <taxon>Phytophthora</taxon>
    </lineage>
</organism>
<keyword evidence="2" id="KW-1185">Reference proteome</keyword>
<sequence>MLASVWKSCQWVYLFVLFNKSQPSKTSPYPSFTRPCITLSKPKTAATMQMGNCDDELEHGHRWSDVTREVEVGRGHPIRGGSKPEAATRPALRIGLRGRAQGPLHVCRTPIQISSAALEPACGGLHYTAGGMQLPAIHAGSSRAAQVSSVETGATEMT</sequence>
<evidence type="ECO:0000313" key="1">
    <source>
        <dbReference type="EMBL" id="GMF38262.1"/>
    </source>
</evidence>
<dbReference type="AlphaFoldDB" id="A0A9W7CR84"/>
<dbReference type="EMBL" id="BSXT01001079">
    <property type="protein sequence ID" value="GMF38262.1"/>
    <property type="molecule type" value="Genomic_DNA"/>
</dbReference>
<evidence type="ECO:0000313" key="2">
    <source>
        <dbReference type="Proteomes" id="UP001165121"/>
    </source>
</evidence>
<accession>A0A9W7CR84</accession>
<protein>
    <submittedName>
        <fullName evidence="1">Unnamed protein product</fullName>
    </submittedName>
</protein>
<name>A0A9W7CR84_9STRA</name>
<proteinExistence type="predicted"/>
<reference evidence="1" key="1">
    <citation type="submission" date="2023-04" db="EMBL/GenBank/DDBJ databases">
        <title>Phytophthora fragariaefolia NBRC 109709.</title>
        <authorList>
            <person name="Ichikawa N."/>
            <person name="Sato H."/>
            <person name="Tonouchi N."/>
        </authorList>
    </citation>
    <scope>NUCLEOTIDE SEQUENCE</scope>
    <source>
        <strain evidence="1">NBRC 109709</strain>
    </source>
</reference>
<gene>
    <name evidence="1" type="ORF">Pfra01_001097200</name>
</gene>
<dbReference type="Proteomes" id="UP001165121">
    <property type="component" value="Unassembled WGS sequence"/>
</dbReference>
<comment type="caution">
    <text evidence="1">The sequence shown here is derived from an EMBL/GenBank/DDBJ whole genome shotgun (WGS) entry which is preliminary data.</text>
</comment>